<dbReference type="AlphaFoldDB" id="A0A1B1C386"/>
<accession>A0A1B1C386</accession>
<reference evidence="1" key="2">
    <citation type="submission" date="2016-06" db="EMBL/GenBank/DDBJ databases">
        <title>Adaptive Radiation by Waves of Gene Transfer Leads to Fine-Scale Resource Partitioning in Marine Microbes.</title>
        <authorList>
            <person name="Hehemann J.-H."/>
            <person name="Arevalo P."/>
            <person name="Datta M.S."/>
            <person name="Yu X."/>
            <person name="Corzett C."/>
            <person name="Henschel A."/>
            <person name="Preheim S.P."/>
            <person name="Timberlake S."/>
            <person name="Alm E.J."/>
            <person name="Polz M.F."/>
        </authorList>
    </citation>
    <scope>NUCLEOTIDE SEQUENCE</scope>
    <source>
        <strain evidence="1">9CS106</strain>
    </source>
</reference>
<reference evidence="1" key="1">
    <citation type="journal article" date="2012" name="Science">
        <title>Ecological populations of bacteria act as socially cohesive units of antibiotic production and resistance.</title>
        <authorList>
            <person name="Cordero O.X."/>
            <person name="Wildschutte H."/>
            <person name="Kirkup B."/>
            <person name="Proehl S."/>
            <person name="Ngo L."/>
            <person name="Hussain F."/>
            <person name="Le Roux F."/>
            <person name="Mincer T."/>
            <person name="Polz M.F."/>
        </authorList>
    </citation>
    <scope>NUCLEOTIDE SEQUENCE</scope>
    <source>
        <strain evidence="1">9CS106</strain>
    </source>
</reference>
<name>A0A1B1C386_9VIBR</name>
<gene>
    <name evidence="1" type="ORF">A134_23185</name>
</gene>
<protein>
    <submittedName>
        <fullName evidence="1">Uncharacterized protein</fullName>
    </submittedName>
</protein>
<dbReference type="EMBL" id="CP016231">
    <property type="protein sequence ID" value="ANP79321.1"/>
    <property type="molecule type" value="Genomic_DNA"/>
</dbReference>
<proteinExistence type="predicted"/>
<evidence type="ECO:0000313" key="1">
    <source>
        <dbReference type="EMBL" id="ANP79321.1"/>
    </source>
</evidence>
<organism evidence="1">
    <name type="scientific">Vibrio crassostreae 9CS106</name>
    <dbReference type="NCBI Taxonomy" id="1191300"/>
    <lineage>
        <taxon>Bacteria</taxon>
        <taxon>Pseudomonadati</taxon>
        <taxon>Pseudomonadota</taxon>
        <taxon>Gammaproteobacteria</taxon>
        <taxon>Vibrionales</taxon>
        <taxon>Vibrionaceae</taxon>
        <taxon>Vibrio</taxon>
    </lineage>
</organism>
<sequence length="82" mass="9319">MNRPNEPAAKPRGLFCKENIIMATLGFLCVRAYVQAEDLASVMTQQKNDDKILELTLDNHRAIGSIEAKLDSLLDEFERLRK</sequence>